<dbReference type="CDD" id="cd05387">
    <property type="entry name" value="BY-kinase"/>
    <property type="match status" value="1"/>
</dbReference>
<feature type="domain" description="Tyrosine-protein kinase G-rich" evidence="18">
    <location>
        <begin position="399"/>
        <end position="480"/>
    </location>
</feature>
<dbReference type="InterPro" id="IPR005702">
    <property type="entry name" value="Wzc-like_C"/>
</dbReference>
<dbReference type="EMBL" id="CADCXN010000068">
    <property type="protein sequence ID" value="CAA9891280.1"/>
    <property type="molecule type" value="Genomic_DNA"/>
</dbReference>
<evidence type="ECO:0000256" key="5">
    <source>
        <dbReference type="ARBA" id="ARBA00022679"/>
    </source>
</evidence>
<keyword evidence="9" id="KW-0067">ATP-binding</keyword>
<evidence type="ECO:0000256" key="10">
    <source>
        <dbReference type="ARBA" id="ARBA00022989"/>
    </source>
</evidence>
<keyword evidence="5" id="KW-0808">Transferase</keyword>
<dbReference type="PANTHER" id="PTHR32309:SF32">
    <property type="entry name" value="TYROSINE-PROTEIN KINASE ETK-RELATED"/>
    <property type="match status" value="1"/>
</dbReference>
<keyword evidence="14" id="KW-0175">Coiled coil</keyword>
<keyword evidence="3" id="KW-1003">Cell membrane</keyword>
<evidence type="ECO:0000256" key="9">
    <source>
        <dbReference type="ARBA" id="ARBA00022840"/>
    </source>
</evidence>
<keyword evidence="20" id="KW-1185">Reference proteome</keyword>
<comment type="subcellular location">
    <subcellularLocation>
        <location evidence="1">Cell inner membrane</location>
        <topology evidence="1">Multi-pass membrane protein</topology>
    </subcellularLocation>
</comment>
<dbReference type="GO" id="GO:0005886">
    <property type="term" value="C:plasma membrane"/>
    <property type="evidence" value="ECO:0007669"/>
    <property type="project" value="UniProtKB-SubCell"/>
</dbReference>
<evidence type="ECO:0000259" key="18">
    <source>
        <dbReference type="Pfam" id="PF13807"/>
    </source>
</evidence>
<keyword evidence="4" id="KW-0997">Cell inner membrane</keyword>
<dbReference type="PANTHER" id="PTHR32309">
    <property type="entry name" value="TYROSINE-PROTEIN KINASE"/>
    <property type="match status" value="1"/>
</dbReference>
<evidence type="ECO:0000256" key="14">
    <source>
        <dbReference type="SAM" id="Coils"/>
    </source>
</evidence>
<dbReference type="Pfam" id="PF13807">
    <property type="entry name" value="GNVR"/>
    <property type="match status" value="1"/>
</dbReference>
<keyword evidence="10 15" id="KW-1133">Transmembrane helix</keyword>
<keyword evidence="6 15" id="KW-0812">Transmembrane</keyword>
<evidence type="ECO:0000313" key="19">
    <source>
        <dbReference type="EMBL" id="CAA9891280.1"/>
    </source>
</evidence>
<evidence type="ECO:0000256" key="4">
    <source>
        <dbReference type="ARBA" id="ARBA00022519"/>
    </source>
</evidence>
<dbReference type="GO" id="GO:0005524">
    <property type="term" value="F:ATP binding"/>
    <property type="evidence" value="ECO:0007669"/>
    <property type="project" value="UniProtKB-KW"/>
</dbReference>
<evidence type="ECO:0000313" key="20">
    <source>
        <dbReference type="Proteomes" id="UP000494216"/>
    </source>
</evidence>
<feature type="transmembrane region" description="Helical" evidence="15">
    <location>
        <begin position="457"/>
        <end position="477"/>
    </location>
</feature>
<dbReference type="InterPro" id="IPR027417">
    <property type="entry name" value="P-loop_NTPase"/>
</dbReference>
<sequence length="762" mass="85342">MQKPFFDNSNLAVNYLPNEKDDKVDLSEIIAILLDNKWLIALTTAVVLAIGTAKVFIDRPVYKSDAMLQVEAQSQALRTLEPGVSIQKTEIPVMAEVELINSRMVLGEAIRNLGLSIIAKPKYFPIIGEAIARHYEQSNKDNKVSNAFLGRTQYAWGGESIRVDAFMVPSNWLNKKFILMAASKQGHFQLMLEGELILEGEVGKLASKQLKGEQQSLMLFVPLLKARPGTEFTVMRLSEDKAINELKENLLVTEKGKLTRILELTLEADKPELAVQILNQIVNIYIRQNVEKKSAEAQKTLEFLNEQMPLLKERLAEATTALNDYRTRQGSIDLDLETQGILKGVVELKTEITKLQQQRDELRQKFTESHPSIVSVDKQIARLQGQMNNHEQKIEALPETQQVILKLARDVQVNTELYTTLLNNSQTLRVAKAGAVPDVRIIDYAISPTLPIKPKKVLIMAFSLILGLILGIALTFIRKALRRGIEDPDLIEKELHIPVYASIPHSVDQEKLNKKIKINHPRKVKEPLILAVQNKEDLAIESLRSLRTTLHFAFLEAQNNIIMITGPSPGVGKTFVCINLAVVLAEAGKKILLIDGDMRKGFINKIFDIGRENGLSELISNTISGRAPKWDVTIHKTPIVNLDFIPSGSIPPNPSELLLHERFGHLLENISKNYDHVIIDSPPILAVTDAAIIGRRASATLMVVRAGQHPMRELEQSVKRLTQGGVPLKGVVFNDLPKASSRYGYGYGQYKYIYQYSYNKAN</sequence>
<dbReference type="Proteomes" id="UP000494216">
    <property type="component" value="Unassembled WGS sequence"/>
</dbReference>
<keyword evidence="12 19" id="KW-0829">Tyrosine-protein kinase</keyword>
<reference evidence="19 20" key="1">
    <citation type="submission" date="2020-02" db="EMBL/GenBank/DDBJ databases">
        <authorList>
            <person name="Hogendoorn C."/>
        </authorList>
    </citation>
    <scope>NUCLEOTIDE SEQUENCE [LARGE SCALE GENOMIC DNA]</scope>
    <source>
        <strain evidence="19">METHB21</strain>
    </source>
</reference>
<gene>
    <name evidence="19" type="ORF">METHB2_390014</name>
</gene>
<proteinExistence type="inferred from homology"/>
<dbReference type="FunFam" id="3.40.50.300:FF:000527">
    <property type="entry name" value="Tyrosine-protein kinase etk"/>
    <property type="match status" value="1"/>
</dbReference>
<evidence type="ECO:0000256" key="6">
    <source>
        <dbReference type="ARBA" id="ARBA00022692"/>
    </source>
</evidence>
<comment type="catalytic activity">
    <reaction evidence="13">
        <text>L-tyrosyl-[protein] + ATP = O-phospho-L-tyrosyl-[protein] + ADP + H(+)</text>
        <dbReference type="Rhea" id="RHEA:10596"/>
        <dbReference type="Rhea" id="RHEA-COMP:10136"/>
        <dbReference type="Rhea" id="RHEA-COMP:20101"/>
        <dbReference type="ChEBI" id="CHEBI:15378"/>
        <dbReference type="ChEBI" id="CHEBI:30616"/>
        <dbReference type="ChEBI" id="CHEBI:46858"/>
        <dbReference type="ChEBI" id="CHEBI:61978"/>
        <dbReference type="ChEBI" id="CHEBI:456216"/>
    </reaction>
</comment>
<protein>
    <submittedName>
        <fullName evidence="19">Protein-tyrosine kinase</fullName>
    </submittedName>
</protein>
<comment type="caution">
    <text evidence="19">The sequence shown here is derived from an EMBL/GenBank/DDBJ whole genome shotgun (WGS) entry which is preliminary data.</text>
</comment>
<evidence type="ECO:0000256" key="7">
    <source>
        <dbReference type="ARBA" id="ARBA00022741"/>
    </source>
</evidence>
<feature type="domain" description="AAA" evidence="17">
    <location>
        <begin position="561"/>
        <end position="693"/>
    </location>
</feature>
<evidence type="ECO:0000256" key="2">
    <source>
        <dbReference type="ARBA" id="ARBA00008883"/>
    </source>
</evidence>
<feature type="coiled-coil region" evidence="14">
    <location>
        <begin position="287"/>
        <end position="321"/>
    </location>
</feature>
<dbReference type="InterPro" id="IPR003856">
    <property type="entry name" value="LPS_length_determ_N"/>
</dbReference>
<evidence type="ECO:0000256" key="15">
    <source>
        <dbReference type="SAM" id="Phobius"/>
    </source>
</evidence>
<dbReference type="Pfam" id="PF23607">
    <property type="entry name" value="WZC_N"/>
    <property type="match status" value="1"/>
</dbReference>
<accession>A0A8S0X8N1</accession>
<evidence type="ECO:0000256" key="8">
    <source>
        <dbReference type="ARBA" id="ARBA00022777"/>
    </source>
</evidence>
<dbReference type="NCBIfam" id="TIGR01007">
    <property type="entry name" value="eps_fam"/>
    <property type="match status" value="1"/>
</dbReference>
<keyword evidence="11 15" id="KW-0472">Membrane</keyword>
<keyword evidence="7" id="KW-0547">Nucleotide-binding</keyword>
<evidence type="ECO:0000256" key="13">
    <source>
        <dbReference type="ARBA" id="ARBA00053015"/>
    </source>
</evidence>
<dbReference type="Pfam" id="PF13614">
    <property type="entry name" value="AAA_31"/>
    <property type="match status" value="1"/>
</dbReference>
<evidence type="ECO:0000256" key="1">
    <source>
        <dbReference type="ARBA" id="ARBA00004429"/>
    </source>
</evidence>
<dbReference type="AlphaFoldDB" id="A0A8S0X8N1"/>
<dbReference type="Gene3D" id="3.40.50.300">
    <property type="entry name" value="P-loop containing nucleotide triphosphate hydrolases"/>
    <property type="match status" value="1"/>
</dbReference>
<dbReference type="RefSeq" id="WP_174626162.1">
    <property type="nucleotide sequence ID" value="NZ_CADCXN010000068.1"/>
</dbReference>
<comment type="similarity">
    <text evidence="2">Belongs to the etk/wzc family.</text>
</comment>
<dbReference type="InterPro" id="IPR025669">
    <property type="entry name" value="AAA_dom"/>
</dbReference>
<keyword evidence="8 19" id="KW-0418">Kinase</keyword>
<dbReference type="GO" id="GO:0042802">
    <property type="term" value="F:identical protein binding"/>
    <property type="evidence" value="ECO:0007669"/>
    <property type="project" value="UniProtKB-ARBA"/>
</dbReference>
<feature type="domain" description="Polysaccharide chain length determinant N-terminal" evidence="16">
    <location>
        <begin position="22"/>
        <end position="113"/>
    </location>
</feature>
<evidence type="ECO:0000256" key="12">
    <source>
        <dbReference type="ARBA" id="ARBA00023137"/>
    </source>
</evidence>
<evidence type="ECO:0000259" key="17">
    <source>
        <dbReference type="Pfam" id="PF13614"/>
    </source>
</evidence>
<dbReference type="GO" id="GO:0004713">
    <property type="term" value="F:protein tyrosine kinase activity"/>
    <property type="evidence" value="ECO:0007669"/>
    <property type="project" value="UniProtKB-KW"/>
</dbReference>
<name>A0A8S0X8N1_9GAMM</name>
<evidence type="ECO:0000256" key="3">
    <source>
        <dbReference type="ARBA" id="ARBA00022475"/>
    </source>
</evidence>
<dbReference type="InterPro" id="IPR032807">
    <property type="entry name" value="GNVR"/>
</dbReference>
<evidence type="ECO:0000259" key="16">
    <source>
        <dbReference type="Pfam" id="PF02706"/>
    </source>
</evidence>
<dbReference type="SUPFAM" id="SSF52540">
    <property type="entry name" value="P-loop containing nucleoside triphosphate hydrolases"/>
    <property type="match status" value="1"/>
</dbReference>
<feature type="coiled-coil region" evidence="14">
    <location>
        <begin position="345"/>
        <end position="400"/>
    </location>
</feature>
<evidence type="ECO:0000256" key="11">
    <source>
        <dbReference type="ARBA" id="ARBA00023136"/>
    </source>
</evidence>
<dbReference type="Pfam" id="PF02706">
    <property type="entry name" value="Wzz"/>
    <property type="match status" value="1"/>
</dbReference>
<dbReference type="InterPro" id="IPR050445">
    <property type="entry name" value="Bact_polysacc_biosynth/exp"/>
</dbReference>
<organism evidence="19 20">
    <name type="scientific">Candidatus Methylobacter favarea</name>
    <dbReference type="NCBI Taxonomy" id="2707345"/>
    <lineage>
        <taxon>Bacteria</taxon>
        <taxon>Pseudomonadati</taxon>
        <taxon>Pseudomonadota</taxon>
        <taxon>Gammaproteobacteria</taxon>
        <taxon>Methylococcales</taxon>
        <taxon>Methylococcaceae</taxon>
        <taxon>Methylobacter</taxon>
    </lineage>
</organism>